<organism evidence="1 2">
    <name type="scientific">Thermofilum adornatum 1505</name>
    <dbReference type="NCBI Taxonomy" id="697581"/>
    <lineage>
        <taxon>Archaea</taxon>
        <taxon>Thermoproteota</taxon>
        <taxon>Thermoprotei</taxon>
        <taxon>Thermofilales</taxon>
        <taxon>Thermofilaceae</taxon>
        <taxon>Thermofilum</taxon>
    </lineage>
</organism>
<dbReference type="EMBL" id="CP007493">
    <property type="protein sequence ID" value="AJB41390.1"/>
    <property type="molecule type" value="Genomic_DNA"/>
</dbReference>
<evidence type="ECO:0000313" key="2">
    <source>
        <dbReference type="Proteomes" id="UP000266720"/>
    </source>
</evidence>
<dbReference type="AlphaFoldDB" id="A0A3G1A4I2"/>
<dbReference type="GeneID" id="25405774"/>
<proteinExistence type="predicted"/>
<reference evidence="2" key="1">
    <citation type="book" date="2010" name="EXTREMOPHILES" publisher="0:0-0">
        <title>Complete genome sequences of ten hyperthermophilic archaea reveal their metabolic capabilities and possible ecological roles.</title>
        <editorList>
            <person name="?"/>
        </editorList>
        <authorList>
            <person name="Ravin N.V."/>
            <person name="Mardanov A.V."/>
            <person name="Bonch-Osmolovskaya E.A."/>
            <person name="Skryabin K.G."/>
        </authorList>
    </citation>
    <scope>NUCLEOTIDE SEQUENCE [LARGE SCALE GENOMIC DNA]</scope>
    <source>
        <strain evidence="2">1505</strain>
    </source>
</reference>
<sequence>MDEALERILEQLEKDLPGIVLEEASKVENPRISGIYVYAKSYDYLKYHLAKKLAQALIQIPCIREVYYADIASGEYITGQTYFGRDIDLIIIADQQDCPQLKEYLTILEQKINQIVARTATKLPELGWLKTLAETNGIVEFHLDDVYTKMLQDKKTQHRISDLNVIQLANK</sequence>
<name>A0A3G1A4I2_9CREN</name>
<evidence type="ECO:0000313" key="1">
    <source>
        <dbReference type="EMBL" id="AJB41390.1"/>
    </source>
</evidence>
<dbReference type="KEGG" id="tcb:TCARB_0316"/>
<gene>
    <name evidence="1" type="ORF">TCARB_0316</name>
</gene>
<dbReference type="RefSeq" id="WP_052886499.1">
    <property type="nucleotide sequence ID" value="NZ_CP007493.1"/>
</dbReference>
<protein>
    <submittedName>
        <fullName evidence="1">Uncharacterized protein</fullName>
    </submittedName>
</protein>
<dbReference type="STRING" id="697581.TCARB_0316"/>
<accession>A0A3G1A4I2</accession>
<dbReference type="Proteomes" id="UP000266720">
    <property type="component" value="Chromosome"/>
</dbReference>